<sequence>MRLLAILLLPLALSGCSALSALSDATTVLDVYELQAPDAVPQGGARSLDVIVELPTTTGALDTDRVMVKPSQLQAQYLDDARWGEEMPVMMQSLMLRTLQETEAFRYVAREPLSLSGDVAIVSDVIDFHAVAAPEGEGAEVVLRVRVQLVRETDVAILSSRTFEARAQAPATDTPTLMRAFDSASDALLTEFAGWVLGVL</sequence>
<evidence type="ECO:0000259" key="2">
    <source>
        <dbReference type="Pfam" id="PF03886"/>
    </source>
</evidence>
<dbReference type="eggNOG" id="COG3218">
    <property type="taxonomic scope" value="Bacteria"/>
</dbReference>
<protein>
    <recommendedName>
        <fullName evidence="2">ABC-type transport auxiliary lipoprotein component domain-containing protein</fullName>
    </recommendedName>
</protein>
<dbReference type="Pfam" id="PF03886">
    <property type="entry name" value="ABC_trans_aux"/>
    <property type="match status" value="1"/>
</dbReference>
<dbReference type="AlphaFoldDB" id="W4HPN2"/>
<gene>
    <name evidence="3" type="ORF">ATO8_03606</name>
</gene>
<accession>W4HPN2</accession>
<dbReference type="SUPFAM" id="SSF159594">
    <property type="entry name" value="XCC0632-like"/>
    <property type="match status" value="1"/>
</dbReference>
<keyword evidence="4" id="KW-1185">Reference proteome</keyword>
<dbReference type="EMBL" id="AQQW01000002">
    <property type="protein sequence ID" value="ETW13945.1"/>
    <property type="molecule type" value="Genomic_DNA"/>
</dbReference>
<dbReference type="RefSeq" id="WP_043842142.1">
    <property type="nucleotide sequence ID" value="NZ_AQQW01000002.1"/>
</dbReference>
<organism evidence="3 4">
    <name type="scientific">Roseivivax marinus</name>
    <dbReference type="NCBI Taxonomy" id="1379903"/>
    <lineage>
        <taxon>Bacteria</taxon>
        <taxon>Pseudomonadati</taxon>
        <taxon>Pseudomonadota</taxon>
        <taxon>Alphaproteobacteria</taxon>
        <taxon>Rhodobacterales</taxon>
        <taxon>Roseobacteraceae</taxon>
        <taxon>Roseivivax</taxon>
    </lineage>
</organism>
<feature type="signal peptide" evidence="1">
    <location>
        <begin position="1"/>
        <end position="20"/>
    </location>
</feature>
<dbReference type="STRING" id="1379903.ATO8_03606"/>
<reference evidence="3 4" key="1">
    <citation type="journal article" date="2014" name="Antonie Van Leeuwenhoek">
        <title>Roseivivax atlanticus sp. nov., isolated from surface seawater of the Atlantic Ocean.</title>
        <authorList>
            <person name="Li G."/>
            <person name="Lai Q."/>
            <person name="Liu X."/>
            <person name="Sun F."/>
            <person name="Shao Z."/>
        </authorList>
    </citation>
    <scope>NUCLEOTIDE SEQUENCE [LARGE SCALE GENOMIC DNA]</scope>
    <source>
        <strain evidence="3 4">22II-s10s</strain>
    </source>
</reference>
<dbReference type="InterPro" id="IPR005586">
    <property type="entry name" value="ABC_trans_aux"/>
</dbReference>
<proteinExistence type="predicted"/>
<evidence type="ECO:0000256" key="1">
    <source>
        <dbReference type="SAM" id="SignalP"/>
    </source>
</evidence>
<keyword evidence="1" id="KW-0732">Signal</keyword>
<name>W4HPN2_9RHOB</name>
<evidence type="ECO:0000313" key="4">
    <source>
        <dbReference type="Proteomes" id="UP000019063"/>
    </source>
</evidence>
<feature type="chain" id="PRO_5004843415" description="ABC-type transport auxiliary lipoprotein component domain-containing protein" evidence="1">
    <location>
        <begin position="21"/>
        <end position="200"/>
    </location>
</feature>
<dbReference type="Proteomes" id="UP000019063">
    <property type="component" value="Unassembled WGS sequence"/>
</dbReference>
<comment type="caution">
    <text evidence="3">The sequence shown here is derived from an EMBL/GenBank/DDBJ whole genome shotgun (WGS) entry which is preliminary data.</text>
</comment>
<feature type="domain" description="ABC-type transport auxiliary lipoprotein component" evidence="2">
    <location>
        <begin position="32"/>
        <end position="191"/>
    </location>
</feature>
<evidence type="ECO:0000313" key="3">
    <source>
        <dbReference type="EMBL" id="ETW13945.1"/>
    </source>
</evidence>
<dbReference type="Gene3D" id="3.40.50.10610">
    <property type="entry name" value="ABC-type transport auxiliary lipoprotein component"/>
    <property type="match status" value="1"/>
</dbReference>
<dbReference type="PROSITE" id="PS51257">
    <property type="entry name" value="PROKAR_LIPOPROTEIN"/>
    <property type="match status" value="1"/>
</dbReference>